<dbReference type="KEGG" id="vg:80534811"/>
<dbReference type="InterPro" id="IPR008649">
    <property type="entry name" value="Herpes_UL82/UL83"/>
</dbReference>
<organism evidence="2 3">
    <name type="scientific">miniopterid betaherpesvirus 1</name>
    <dbReference type="NCBI Taxonomy" id="3070189"/>
    <lineage>
        <taxon>Viruses</taxon>
        <taxon>Duplodnaviria</taxon>
        <taxon>Heunggongvirae</taxon>
        <taxon>Peploviricota</taxon>
        <taxon>Herviviricetes</taxon>
        <taxon>Herpesvirales</taxon>
        <taxon>Orthoherpesviridae</taxon>
        <taxon>Betaherpesvirinae</taxon>
        <taxon>Quwivirus</taxon>
        <taxon>Quwivirus miniopteridbeta1</taxon>
    </lineage>
</organism>
<dbReference type="Pfam" id="PF05784">
    <property type="entry name" value="Herpes_UL82_83"/>
    <property type="match status" value="1"/>
</dbReference>
<proteinExistence type="predicted"/>
<reference evidence="2 3" key="1">
    <citation type="journal article" date="2012" name="J. Virol.">
        <title>A Novel Bat Herpesvirus Encodes Homologues of Major Histocompatibility Complex Classes I and II, C-Type Lectin, and a Unique Family of Immune-Related Genes.</title>
        <authorList>
            <person name="Zhang H."/>
            <person name="Todd S."/>
            <person name="Tachedjian M."/>
            <person name="Barr J.A."/>
            <person name="Luo M."/>
            <person name="Yu M."/>
            <person name="Marsh G.A."/>
            <person name="Crameri G."/>
            <person name="Wang L.F."/>
        </authorList>
    </citation>
    <scope>NUCLEOTIDE SEQUENCE [LARGE SCALE GENOMIC DNA]</scope>
    <source>
        <strain evidence="2">B7D8</strain>
    </source>
</reference>
<evidence type="ECO:0000313" key="3">
    <source>
        <dbReference type="Proteomes" id="UP000103899"/>
    </source>
</evidence>
<dbReference type="GeneID" id="80534811"/>
<feature type="compositionally biased region" description="Low complexity" evidence="1">
    <location>
        <begin position="399"/>
        <end position="408"/>
    </location>
</feature>
<sequence length="522" mass="57930">MAQSTVGAGRPPAASAVASVIQLAFRRNVNFGPRETKVLRTGLNILGIESPIMLCVTGNDEDYVAPDKVRVRFTSMFVRSGDVLNVSAKITNVSFTPAPAKDEPPLIINVFALPLLSVSVNPLHMFRPAPSSESARPPRSSDAGAGSVERHSVVIKQASYVWTVRTLLRKLQWVYRTDPNLEEGGYSIATAAINTDPIPLDQVDGVQVLTCSDKNVHVHKVETANHQNGGSGPIKMYVRHIGPQDPSSELFLHFMVYANHSPIVMRHNTVPFFEPVVPNGFVVKCPKKIQLVPGQHVSVFFENGYSSLNEYVALFFPADIPGVDISGGVWHERQNCVVEMEAETDRTIDRDETLGRIHFFPEEIIERTRLGVGMVAAMQSETRTFVTRPDDSDDESSESSESSPSSDSETPRILRDADAHDRFQWPDSALRFPQRLQRPNPAPLMGDDDIEIRWKPWNVTTRASFFTPLSYTLDHNAPNAESARALEWKETVYHDGLSATWVDASGSKINPKGTRRDKPLRL</sequence>
<accession>I3VQ76</accession>
<evidence type="ECO:0000256" key="1">
    <source>
        <dbReference type="SAM" id="MobiDB-lite"/>
    </source>
</evidence>
<protein>
    <submittedName>
        <fullName evidence="2">B82</fullName>
    </submittedName>
</protein>
<name>I3VQ76_9BETA</name>
<keyword evidence="3" id="KW-1185">Reference proteome</keyword>
<feature type="compositionally biased region" description="Low complexity" evidence="1">
    <location>
        <begin position="128"/>
        <end position="143"/>
    </location>
</feature>
<dbReference type="Proteomes" id="UP000103899">
    <property type="component" value="Segment"/>
</dbReference>
<feature type="region of interest" description="Disordered" evidence="1">
    <location>
        <begin position="128"/>
        <end position="148"/>
    </location>
</feature>
<dbReference type="RefSeq" id="YP_010797108.1">
    <property type="nucleotide sequence ID" value="NC_076129.1"/>
</dbReference>
<feature type="region of interest" description="Disordered" evidence="1">
    <location>
        <begin position="381"/>
        <end position="412"/>
    </location>
</feature>
<dbReference type="EMBL" id="JQ805139">
    <property type="protein sequence ID" value="AFK83920.1"/>
    <property type="molecule type" value="Genomic_DNA"/>
</dbReference>
<evidence type="ECO:0000313" key="2">
    <source>
        <dbReference type="EMBL" id="AFK83920.1"/>
    </source>
</evidence>